<reference evidence="3" key="1">
    <citation type="submission" date="2021-01" db="UniProtKB">
        <authorList>
            <consortium name="EnsemblMetazoa"/>
        </authorList>
    </citation>
    <scope>IDENTIFICATION</scope>
</reference>
<feature type="coiled-coil region" evidence="1">
    <location>
        <begin position="535"/>
        <end position="569"/>
    </location>
</feature>
<feature type="compositionally biased region" description="Basic and acidic residues" evidence="2">
    <location>
        <begin position="112"/>
        <end position="130"/>
    </location>
</feature>
<dbReference type="FunCoup" id="A0A7M7QRU9">
    <property type="interactions" value="8"/>
</dbReference>
<feature type="coiled-coil region" evidence="1">
    <location>
        <begin position="340"/>
        <end position="395"/>
    </location>
</feature>
<evidence type="ECO:0000256" key="1">
    <source>
        <dbReference type="SAM" id="Coils"/>
    </source>
</evidence>
<gene>
    <name evidence="3" type="primary">100118427</name>
</gene>
<dbReference type="OMA" id="QAMSELW"/>
<feature type="region of interest" description="Disordered" evidence="2">
    <location>
        <begin position="849"/>
        <end position="888"/>
    </location>
</feature>
<feature type="compositionally biased region" description="Polar residues" evidence="2">
    <location>
        <begin position="767"/>
        <end position="782"/>
    </location>
</feature>
<feature type="coiled-coil region" evidence="1">
    <location>
        <begin position="598"/>
        <end position="632"/>
    </location>
</feature>
<keyword evidence="4" id="KW-1185">Reference proteome</keyword>
<dbReference type="KEGG" id="nvi:100118427"/>
<dbReference type="InParanoid" id="A0A7M7QRU9"/>
<accession>A0A7M7QRU9</accession>
<evidence type="ECO:0000313" key="4">
    <source>
        <dbReference type="Proteomes" id="UP000002358"/>
    </source>
</evidence>
<proteinExistence type="predicted"/>
<protein>
    <submittedName>
        <fullName evidence="3">Uncharacterized protein</fullName>
    </submittedName>
</protein>
<feature type="compositionally biased region" description="Polar residues" evidence="2">
    <location>
        <begin position="723"/>
        <end position="740"/>
    </location>
</feature>
<dbReference type="SMR" id="A0A7M7QRU9"/>
<feature type="compositionally biased region" description="Basic and acidic residues" evidence="2">
    <location>
        <begin position="802"/>
        <end position="811"/>
    </location>
</feature>
<dbReference type="EnsemblMetazoa" id="XM_032597962">
    <property type="protein sequence ID" value="XP_032453853"/>
    <property type="gene ID" value="LOC100118427"/>
</dbReference>
<feature type="region of interest" description="Disordered" evidence="2">
    <location>
        <begin position="653"/>
        <end position="821"/>
    </location>
</feature>
<feature type="compositionally biased region" description="Polar residues" evidence="2">
    <location>
        <begin position="792"/>
        <end position="801"/>
    </location>
</feature>
<dbReference type="Proteomes" id="UP000002358">
    <property type="component" value="Chromosome 3"/>
</dbReference>
<feature type="compositionally biased region" description="Low complexity" evidence="2">
    <location>
        <begin position="751"/>
        <end position="763"/>
    </location>
</feature>
<feature type="compositionally biased region" description="Acidic residues" evidence="2">
    <location>
        <begin position="671"/>
        <end position="685"/>
    </location>
</feature>
<evidence type="ECO:0000256" key="2">
    <source>
        <dbReference type="SAM" id="MobiDB-lite"/>
    </source>
</evidence>
<dbReference type="AlphaFoldDB" id="A0A7M7QRU9"/>
<feature type="compositionally biased region" description="Acidic residues" evidence="2">
    <location>
        <begin position="712"/>
        <end position="722"/>
    </location>
</feature>
<organism evidence="3 4">
    <name type="scientific">Nasonia vitripennis</name>
    <name type="common">Parasitic wasp</name>
    <dbReference type="NCBI Taxonomy" id="7425"/>
    <lineage>
        <taxon>Eukaryota</taxon>
        <taxon>Metazoa</taxon>
        <taxon>Ecdysozoa</taxon>
        <taxon>Arthropoda</taxon>
        <taxon>Hexapoda</taxon>
        <taxon>Insecta</taxon>
        <taxon>Pterygota</taxon>
        <taxon>Neoptera</taxon>
        <taxon>Endopterygota</taxon>
        <taxon>Hymenoptera</taxon>
        <taxon>Apocrita</taxon>
        <taxon>Proctotrupomorpha</taxon>
        <taxon>Chalcidoidea</taxon>
        <taxon>Pteromalidae</taxon>
        <taxon>Pteromalinae</taxon>
        <taxon>Nasonia</taxon>
    </lineage>
</organism>
<dbReference type="EnsemblMetazoa" id="XM_032597963">
    <property type="protein sequence ID" value="XP_032453854"/>
    <property type="gene ID" value="LOC100118427"/>
</dbReference>
<sequence length="963" mass="108264">MMSLELSRTVAHLAAANEQLAAAHNISLGQLNRLLLSAPDPAAACTKCKARGTVAANKQARRWRKPITTKKTSKIEMGLRREIQGLTTRMDESRATNERLANDLEEQRLLTERLTRDIGEMSTRAERSREPISGSSSESVEELRSQLVLKREARQRAIANISSEMDRLRRELESEKSAHEQTRKTLEELQQAKSTERLADDNCGCSASERLEASRLADLLKTSEQAMSELWLQVERTDDLRFQLESGPDTEERLARSVGSLKRLSEETRASLELRKQQVNLLKDRLAQLVVRLAEPCDEPWGELKEELDRQGADVARSRQLSDERARILAELREHSFRQLHELKLKLENCRKENQSLDEELSRNQDKMDGQAADILNLESQLGLAKADCRDLQNQMSLINGLFSQMLLGASSAQMDLDRLTRLLQENHDLISGIAKENGAEAAALPKLLLDIIEQVDAVGEESADDERVQELEQQGQSIADNLPKVWRVLLELLSCHAGGEQAIEEPTPDSCYKSVDTPKGPRLVISVSKTYIRLKELILEKKHLEKEMNRMKQLNTHLEGKLSQQEKRLSTVSDELSETWNVVSRMQAQHQQLHTHEKILRYELQQKRKMLQELKQELEYCREKWESARQKNTNTEIEWRSLRREFAARKAAATHSDSFNNSAESGFSDEREDEEEDDDSDEEVQSSRVRMNPRRRTTRKDGSRPVTVPDTESEQPTDTELSEPKTASCSTSGQRSPSPETEPELENCEVTEVTEATEATTECLQLENNSVSQDSPSTSETLDPLDKALTNVIQNLISSTESEHADDSPDKQTLAPQPTPIVSVFSIGPIPSDKTNLPVKNVQFGNPLVIGPSNDSPSAATEDKPVSDTSAVASTNSSSSEHESRLDARAERLRNLEAQAEWLVKKVSDTNRRGSALNSRLEELHETYGSTPAAPPMPDVLPAFRLRTQLEEDNDSAAAEPE</sequence>
<feature type="coiled-coil region" evidence="1">
    <location>
        <begin position="151"/>
        <end position="192"/>
    </location>
</feature>
<feature type="region of interest" description="Disordered" evidence="2">
    <location>
        <begin position="112"/>
        <end position="141"/>
    </location>
</feature>
<name>A0A7M7QRU9_NASVI</name>
<dbReference type="OrthoDB" id="8191583at2759"/>
<evidence type="ECO:0000313" key="3">
    <source>
        <dbReference type="EnsemblMetazoa" id="XP_032453853"/>
    </source>
</evidence>
<dbReference type="EnsemblMetazoa" id="XM_001602344">
    <property type="protein sequence ID" value="XP_001602394"/>
    <property type="gene ID" value="LOC100118427"/>
</dbReference>
<keyword evidence="1" id="KW-0175">Coiled coil</keyword>
<feature type="compositionally biased region" description="Low complexity" evidence="2">
    <location>
        <begin position="868"/>
        <end position="880"/>
    </location>
</feature>